<gene>
    <name evidence="2" type="ORF">HXX08_24130</name>
    <name evidence="3" type="ORF">OZ401_004512</name>
</gene>
<protein>
    <submittedName>
        <fullName evidence="3">Secondary thiamine-phosphate synthase enzyme YjbQ</fullName>
    </submittedName>
    <submittedName>
        <fullName evidence="2">YjbQ family protein</fullName>
    </submittedName>
</protein>
<evidence type="ECO:0000256" key="1">
    <source>
        <dbReference type="ARBA" id="ARBA00005534"/>
    </source>
</evidence>
<dbReference type="PANTHER" id="PTHR30615">
    <property type="entry name" value="UNCHARACTERIZED PROTEIN YJBQ-RELATED"/>
    <property type="match status" value="1"/>
</dbReference>
<dbReference type="EMBL" id="CP128400">
    <property type="protein sequence ID" value="WJW68890.1"/>
    <property type="molecule type" value="Genomic_DNA"/>
</dbReference>
<evidence type="ECO:0000313" key="2">
    <source>
        <dbReference type="EMBL" id="NWJ48961.1"/>
    </source>
</evidence>
<name>A0A8T7MA92_9CHLR</name>
<keyword evidence="5" id="KW-1185">Reference proteome</keyword>
<dbReference type="RefSeq" id="WP_341470795.1">
    <property type="nucleotide sequence ID" value="NZ_CP128400.1"/>
</dbReference>
<dbReference type="PIRSF" id="PIRSF004681">
    <property type="entry name" value="UCP004681"/>
    <property type="match status" value="1"/>
</dbReference>
<dbReference type="Proteomes" id="UP001431572">
    <property type="component" value="Chromosome 2"/>
</dbReference>
<dbReference type="InterPro" id="IPR035917">
    <property type="entry name" value="YjbQ-like_sf"/>
</dbReference>
<dbReference type="Proteomes" id="UP000521676">
    <property type="component" value="Unassembled WGS sequence"/>
</dbReference>
<accession>A0A8T7MA92</accession>
<sequence length="159" mass="17991">MNKLQPDKNPATFPTWSRTGFRVLTKNIRIQTHGDGDILDITKQAQERISETGLQNGTVTLFIQGSTAALTTMEFEPGLIQDLTALFEKLAPREAYYKHQDRWQDGNGFSHIRAAMLGPSLTVPFSDGFLTLGTWQQIIIVDFDNRPRQREIVLQIMGE</sequence>
<reference evidence="3" key="2">
    <citation type="journal article" date="2024" name="Nature">
        <title>Anoxygenic phototroph of the Chloroflexota uses a type I reaction centre.</title>
        <authorList>
            <person name="Tsuji J.M."/>
            <person name="Shaw N.A."/>
            <person name="Nagashima S."/>
            <person name="Venkiteswaran J.J."/>
            <person name="Schiff S.L."/>
            <person name="Watanabe T."/>
            <person name="Fukui M."/>
            <person name="Hanada S."/>
            <person name="Tank M."/>
            <person name="Neufeld J.D."/>
        </authorList>
    </citation>
    <scope>NUCLEOTIDE SEQUENCE</scope>
    <source>
        <strain evidence="3">L227-S17</strain>
    </source>
</reference>
<reference evidence="2 4" key="1">
    <citation type="submission" date="2020-06" db="EMBL/GenBank/DDBJ databases">
        <title>Anoxygenic phototrophic Chloroflexota member uses a Type I reaction center.</title>
        <authorList>
            <person name="Tsuji J.M."/>
            <person name="Shaw N.A."/>
            <person name="Nagashima S."/>
            <person name="Venkiteswaran J."/>
            <person name="Schiff S.L."/>
            <person name="Hanada S."/>
            <person name="Tank M."/>
            <person name="Neufeld J.D."/>
        </authorList>
    </citation>
    <scope>NUCLEOTIDE SEQUENCE [LARGE SCALE GENOMIC DNA]</scope>
    <source>
        <strain evidence="2">L227-S17</strain>
    </source>
</reference>
<dbReference type="AlphaFoldDB" id="A0A8T7MA92"/>
<dbReference type="Gene3D" id="2.60.120.460">
    <property type="entry name" value="YjbQ-like"/>
    <property type="match status" value="1"/>
</dbReference>
<dbReference type="SUPFAM" id="SSF111038">
    <property type="entry name" value="YjbQ-like"/>
    <property type="match status" value="1"/>
</dbReference>
<dbReference type="Pfam" id="PF01894">
    <property type="entry name" value="YjbQ"/>
    <property type="match status" value="1"/>
</dbReference>
<evidence type="ECO:0000313" key="5">
    <source>
        <dbReference type="Proteomes" id="UP001431572"/>
    </source>
</evidence>
<evidence type="ECO:0000313" key="4">
    <source>
        <dbReference type="Proteomes" id="UP000521676"/>
    </source>
</evidence>
<comment type="similarity">
    <text evidence="1">Belongs to the UPF0047 family.</text>
</comment>
<evidence type="ECO:0000313" key="3">
    <source>
        <dbReference type="EMBL" id="WJW68890.1"/>
    </source>
</evidence>
<proteinExistence type="inferred from homology"/>
<dbReference type="PANTHER" id="PTHR30615:SF8">
    <property type="entry name" value="UPF0047 PROTEIN C4A8.02C"/>
    <property type="match status" value="1"/>
</dbReference>
<dbReference type="NCBIfam" id="TIGR00149">
    <property type="entry name" value="TIGR00149_YjbQ"/>
    <property type="match status" value="1"/>
</dbReference>
<organism evidence="2 4">
    <name type="scientific">Candidatus Chlorohelix allophototropha</name>
    <dbReference type="NCBI Taxonomy" id="3003348"/>
    <lineage>
        <taxon>Bacteria</taxon>
        <taxon>Bacillati</taxon>
        <taxon>Chloroflexota</taxon>
        <taxon>Chloroflexia</taxon>
        <taxon>Candidatus Chloroheliales</taxon>
        <taxon>Candidatus Chloroheliaceae</taxon>
        <taxon>Candidatus Chlorohelix</taxon>
    </lineage>
</organism>
<dbReference type="EMBL" id="JACATZ010000003">
    <property type="protein sequence ID" value="NWJ48961.1"/>
    <property type="molecule type" value="Genomic_DNA"/>
</dbReference>
<dbReference type="InterPro" id="IPR001602">
    <property type="entry name" value="UPF0047_YjbQ-like"/>
</dbReference>